<dbReference type="Pfam" id="PF00723">
    <property type="entry name" value="Glyco_hydro_15"/>
    <property type="match status" value="1"/>
</dbReference>
<protein>
    <recommendedName>
        <fullName evidence="3">glucan 1,4-alpha-glucosidase</fullName>
        <ecNumber evidence="3">3.2.1.3</ecNumber>
    </recommendedName>
    <alternativeName>
        <fullName evidence="9">1,4-alpha-D-glucan glucohydrolase</fullName>
    </alternativeName>
    <alternativeName>
        <fullName evidence="8">Glucan 1,4-alpha-glucosidase</fullName>
    </alternativeName>
</protein>
<evidence type="ECO:0000256" key="9">
    <source>
        <dbReference type="ARBA" id="ARBA00033473"/>
    </source>
</evidence>
<keyword evidence="6" id="KW-0326">Glycosidase</keyword>
<gene>
    <name evidence="11" type="ORF">K402DRAFT_445099</name>
</gene>
<name>A0A6G1H7H6_9PEZI</name>
<keyword evidence="5" id="KW-0119">Carbohydrate metabolism</keyword>
<keyword evidence="7" id="KW-0624">Polysaccharide degradation</keyword>
<dbReference type="InterPro" id="IPR012341">
    <property type="entry name" value="6hp_glycosidase-like_sf"/>
</dbReference>
<dbReference type="GO" id="GO:0004339">
    <property type="term" value="F:glucan 1,4-alpha-glucosidase activity"/>
    <property type="evidence" value="ECO:0007669"/>
    <property type="project" value="UniProtKB-EC"/>
</dbReference>
<dbReference type="PANTHER" id="PTHR31616">
    <property type="entry name" value="TREHALASE"/>
    <property type="match status" value="1"/>
</dbReference>
<evidence type="ECO:0000256" key="4">
    <source>
        <dbReference type="ARBA" id="ARBA00022801"/>
    </source>
</evidence>
<evidence type="ECO:0000256" key="2">
    <source>
        <dbReference type="ARBA" id="ARBA00006188"/>
    </source>
</evidence>
<dbReference type="InterPro" id="IPR008928">
    <property type="entry name" value="6-hairpin_glycosidase_sf"/>
</dbReference>
<evidence type="ECO:0000256" key="6">
    <source>
        <dbReference type="ARBA" id="ARBA00023295"/>
    </source>
</evidence>
<evidence type="ECO:0000259" key="10">
    <source>
        <dbReference type="Pfam" id="PF00723"/>
    </source>
</evidence>
<dbReference type="GO" id="GO:0000324">
    <property type="term" value="C:fungal-type vacuole"/>
    <property type="evidence" value="ECO:0007669"/>
    <property type="project" value="TreeGrafter"/>
</dbReference>
<dbReference type="PROSITE" id="PS00820">
    <property type="entry name" value="GLUCOAMYLASE"/>
    <property type="match status" value="1"/>
</dbReference>
<dbReference type="InterPro" id="IPR046966">
    <property type="entry name" value="Glucoamylase_active_site"/>
</dbReference>
<keyword evidence="4 11" id="KW-0378">Hydrolase</keyword>
<dbReference type="AlphaFoldDB" id="A0A6G1H7H6"/>
<evidence type="ECO:0000313" key="12">
    <source>
        <dbReference type="Proteomes" id="UP000800041"/>
    </source>
</evidence>
<reference evidence="11" key="1">
    <citation type="journal article" date="2020" name="Stud. Mycol.">
        <title>101 Dothideomycetes genomes: a test case for predicting lifestyles and emergence of pathogens.</title>
        <authorList>
            <person name="Haridas S."/>
            <person name="Albert R."/>
            <person name="Binder M."/>
            <person name="Bloem J."/>
            <person name="Labutti K."/>
            <person name="Salamov A."/>
            <person name="Andreopoulos B."/>
            <person name="Baker S."/>
            <person name="Barry K."/>
            <person name="Bills G."/>
            <person name="Bluhm B."/>
            <person name="Cannon C."/>
            <person name="Castanera R."/>
            <person name="Culley D."/>
            <person name="Daum C."/>
            <person name="Ezra D."/>
            <person name="Gonzalez J."/>
            <person name="Henrissat B."/>
            <person name="Kuo A."/>
            <person name="Liang C."/>
            <person name="Lipzen A."/>
            <person name="Lutzoni F."/>
            <person name="Magnuson J."/>
            <person name="Mondo S."/>
            <person name="Nolan M."/>
            <person name="Ohm R."/>
            <person name="Pangilinan J."/>
            <person name="Park H.-J."/>
            <person name="Ramirez L."/>
            <person name="Alfaro M."/>
            <person name="Sun H."/>
            <person name="Tritt A."/>
            <person name="Yoshinaga Y."/>
            <person name="Zwiers L.-H."/>
            <person name="Turgeon B."/>
            <person name="Goodwin S."/>
            <person name="Spatafora J."/>
            <person name="Crous P."/>
            <person name="Grigoriev I."/>
        </authorList>
    </citation>
    <scope>NUCLEOTIDE SEQUENCE</scope>
    <source>
        <strain evidence="11">CBS 113979</strain>
    </source>
</reference>
<evidence type="ECO:0000256" key="7">
    <source>
        <dbReference type="ARBA" id="ARBA00023326"/>
    </source>
</evidence>
<dbReference type="PRINTS" id="PR00736">
    <property type="entry name" value="GLHYDRLASE15"/>
</dbReference>
<dbReference type="SUPFAM" id="SSF48208">
    <property type="entry name" value="Six-hairpin glycosidases"/>
    <property type="match status" value="1"/>
</dbReference>
<accession>A0A6G1H7H6</accession>
<dbReference type="Proteomes" id="UP000800041">
    <property type="component" value="Unassembled WGS sequence"/>
</dbReference>
<sequence>MCRHYIAGLCTPDHERRRSDLDLWIEEEEKSAVLSLLANVAPGGHKVPDAAPGSVIASPSKVHPNYYYQWVRDAAITVATIIHLYDDDPAGDEAGQMLEILDAYNKISHTIQHVDNPSGSFEDKLSGLGEPKFHVDGTAFTGNWGRPQRDGPALRALSLMLYMKVYNETHPISWSEGDGSWFDDLYDPDMPANSTIKADLEYVSHHWRESGFDLWEEVQGLHFFTAMVQLKALREGAKLATLFEDHGAAKWYQAQADEMTDFMPTFWNQDKGHLEETLNSGRSGLDCGLLLGAIHGTTVNSSDIFAPYSDEVLVSLLALVRDQRDRFPINSAPSPSDDEDDNVDLAELSGVGVGRYPEDVYDGYGTKPAGGNPWFLCTSSVAEILFRTAEQLSFRRSLLVTDRGLPFWSVLLPSHKLRVGKTYDVGSSVFDEAVERLKLAGDSFLTVVKDHTDAEGSLSEQFDRVNGFERGATDLTWSYGAFIQAVRARRRVM</sequence>
<dbReference type="InterPro" id="IPR011613">
    <property type="entry name" value="GH15-like"/>
</dbReference>
<dbReference type="Gene3D" id="1.50.10.10">
    <property type="match status" value="1"/>
</dbReference>
<comment type="catalytic activity">
    <reaction evidence="1">
        <text>Hydrolysis of terminal (1-&gt;4)-linked alpha-D-glucose residues successively from non-reducing ends of the chains with release of beta-D-glucose.</text>
        <dbReference type="EC" id="3.2.1.3"/>
    </reaction>
</comment>
<evidence type="ECO:0000313" key="11">
    <source>
        <dbReference type="EMBL" id="KAF1989151.1"/>
    </source>
</evidence>
<evidence type="ECO:0000256" key="3">
    <source>
        <dbReference type="ARBA" id="ARBA00012593"/>
    </source>
</evidence>
<dbReference type="GO" id="GO:0000272">
    <property type="term" value="P:polysaccharide catabolic process"/>
    <property type="evidence" value="ECO:0007669"/>
    <property type="project" value="UniProtKB-KW"/>
</dbReference>
<dbReference type="PANTHER" id="PTHR31616:SF9">
    <property type="entry name" value="GLUCOAMYLASE, INTRACELLULAR SPORULATION-SPECIFIC"/>
    <property type="match status" value="1"/>
</dbReference>
<feature type="domain" description="GH15-like" evidence="10">
    <location>
        <begin position="36"/>
        <end position="486"/>
    </location>
</feature>
<dbReference type="EMBL" id="ML977146">
    <property type="protein sequence ID" value="KAF1989151.1"/>
    <property type="molecule type" value="Genomic_DNA"/>
</dbReference>
<organism evidence="11 12">
    <name type="scientific">Aulographum hederae CBS 113979</name>
    <dbReference type="NCBI Taxonomy" id="1176131"/>
    <lineage>
        <taxon>Eukaryota</taxon>
        <taxon>Fungi</taxon>
        <taxon>Dikarya</taxon>
        <taxon>Ascomycota</taxon>
        <taxon>Pezizomycotina</taxon>
        <taxon>Dothideomycetes</taxon>
        <taxon>Pleosporomycetidae</taxon>
        <taxon>Aulographales</taxon>
        <taxon>Aulographaceae</taxon>
    </lineage>
</organism>
<dbReference type="OrthoDB" id="6123450at2759"/>
<evidence type="ECO:0000256" key="1">
    <source>
        <dbReference type="ARBA" id="ARBA00001863"/>
    </source>
</evidence>
<dbReference type="InterPro" id="IPR000165">
    <property type="entry name" value="Glucoamylase"/>
</dbReference>
<keyword evidence="12" id="KW-1185">Reference proteome</keyword>
<proteinExistence type="inferred from homology"/>
<dbReference type="EC" id="3.2.1.3" evidence="3"/>
<comment type="similarity">
    <text evidence="2">Belongs to the glycosyl hydrolase 15 family.</text>
</comment>
<evidence type="ECO:0000256" key="5">
    <source>
        <dbReference type="ARBA" id="ARBA00023277"/>
    </source>
</evidence>
<evidence type="ECO:0000256" key="8">
    <source>
        <dbReference type="ARBA" id="ARBA00033442"/>
    </source>
</evidence>